<dbReference type="AlphaFoldDB" id="A0A1G6MLR8"/>
<keyword evidence="2" id="KW-1185">Reference proteome</keyword>
<evidence type="ECO:0000313" key="2">
    <source>
        <dbReference type="Proteomes" id="UP000198908"/>
    </source>
</evidence>
<accession>A0A1G6MLR8</accession>
<dbReference type="Proteomes" id="UP000198908">
    <property type="component" value="Unassembled WGS sequence"/>
</dbReference>
<dbReference type="EMBL" id="FMYQ01000008">
    <property type="protein sequence ID" value="SDC56449.1"/>
    <property type="molecule type" value="Genomic_DNA"/>
</dbReference>
<name>A0A1G6MLR8_9BURK</name>
<evidence type="ECO:0000313" key="1">
    <source>
        <dbReference type="EMBL" id="SDC56449.1"/>
    </source>
</evidence>
<dbReference type="RefSeq" id="WP_176929019.1">
    <property type="nucleotide sequence ID" value="NZ_FMYQ01000008.1"/>
</dbReference>
<sequence>MNRLLDIGFLVAGDWFLEDGALRIAFRQHAEQRNVLYSGRPSKKNPARISGFKRVVGL</sequence>
<reference evidence="2" key="1">
    <citation type="submission" date="2016-09" db="EMBL/GenBank/DDBJ databases">
        <authorList>
            <person name="Varghese N."/>
            <person name="Submissions S."/>
        </authorList>
    </citation>
    <scope>NUCLEOTIDE SEQUENCE [LARGE SCALE GENOMIC DNA]</scope>
    <source>
        <strain evidence="2">TNe-862</strain>
    </source>
</reference>
<organism evidence="1 2">
    <name type="scientific">Paraburkholderia lycopersici</name>
    <dbReference type="NCBI Taxonomy" id="416944"/>
    <lineage>
        <taxon>Bacteria</taxon>
        <taxon>Pseudomonadati</taxon>
        <taxon>Pseudomonadota</taxon>
        <taxon>Betaproteobacteria</taxon>
        <taxon>Burkholderiales</taxon>
        <taxon>Burkholderiaceae</taxon>
        <taxon>Paraburkholderia</taxon>
    </lineage>
</organism>
<gene>
    <name evidence="1" type="ORF">SAMN05421548_10813</name>
</gene>
<proteinExistence type="predicted"/>
<protein>
    <submittedName>
        <fullName evidence="1">Uncharacterized protein</fullName>
    </submittedName>
</protein>